<evidence type="ECO:0000256" key="8">
    <source>
        <dbReference type="ARBA" id="ARBA00022723"/>
    </source>
</evidence>
<dbReference type="EC" id="5.3.3.2" evidence="6"/>
<dbReference type="GeneTree" id="ENSGT00390000008527"/>
<protein>
    <recommendedName>
        <fullName evidence="6">isopentenyl-diphosphate Delta-isomerase</fullName>
        <ecNumber evidence="6">5.3.3.2</ecNumber>
    </recommendedName>
</protein>
<dbReference type="GO" id="GO:0046872">
    <property type="term" value="F:metal ion binding"/>
    <property type="evidence" value="ECO:0007669"/>
    <property type="project" value="UniProtKB-KW"/>
</dbReference>
<keyword evidence="14" id="KW-0414">Isoprene biosynthesis</keyword>
<keyword evidence="18" id="KW-1185">Reference proteome</keyword>
<dbReference type="GO" id="GO:0006695">
    <property type="term" value="P:cholesterol biosynthetic process"/>
    <property type="evidence" value="ECO:0007669"/>
    <property type="project" value="UniProtKB-KW"/>
</dbReference>
<sequence length="316" mass="36337">MVRAVWAVLRRLSCEVPSALKPNIPVSGRAAALWSRPVRTPITTCRRVLSRMPEITTDHLDEKQVQLLSEMCILIDENDCKIGADTKKNCHLNSNIDKGLLHRAFSVFIFNSEEKLLLQQRSDAKITFPGQRHTIKLPGLASALIGKVFNHLLCVCVCVCVCVCLYTGCFTNTCCSHPLHTDSELEEKDAIGVRRAAQRRLKAELGIPMEQVTPDEMTYLTRIHYKAQSDGVWGEHEIDYILFMQKDVELSPEPNEIKSHCYVSKEELKEMLEKAKRKELEITPWFSLIAETFLFKWWDNLQNLKQFMDHNNIHRM</sequence>
<dbReference type="Pfam" id="PF00293">
    <property type="entry name" value="NUDIX"/>
    <property type="match status" value="1"/>
</dbReference>
<keyword evidence="11" id="KW-0752">Steroid biosynthesis</keyword>
<evidence type="ECO:0000256" key="9">
    <source>
        <dbReference type="ARBA" id="ARBA00022778"/>
    </source>
</evidence>
<evidence type="ECO:0000256" key="2">
    <source>
        <dbReference type="ARBA" id="ARBA00001946"/>
    </source>
</evidence>
<dbReference type="GO" id="GO:0009240">
    <property type="term" value="P:isopentenyl diphosphate biosynthetic process"/>
    <property type="evidence" value="ECO:0007669"/>
    <property type="project" value="TreeGrafter"/>
</dbReference>
<dbReference type="Proteomes" id="UP000314980">
    <property type="component" value="Unassembled WGS sequence"/>
</dbReference>
<dbReference type="PANTHER" id="PTHR10885:SF0">
    <property type="entry name" value="ISOPENTENYL-DIPHOSPHATE DELTA-ISOMERASE"/>
    <property type="match status" value="1"/>
</dbReference>
<keyword evidence="8" id="KW-0479">Metal-binding</keyword>
<comment type="pathway">
    <text evidence="4">Isoprenoid biosynthesis; dimethylallyl diphosphate biosynthesis; dimethylallyl diphosphate from isopentenyl diphosphate: step 1/1.</text>
</comment>
<evidence type="ECO:0000256" key="12">
    <source>
        <dbReference type="ARBA" id="ARBA00023011"/>
    </source>
</evidence>
<evidence type="ECO:0000256" key="4">
    <source>
        <dbReference type="ARBA" id="ARBA00004826"/>
    </source>
</evidence>
<evidence type="ECO:0000256" key="14">
    <source>
        <dbReference type="ARBA" id="ARBA00023229"/>
    </source>
</evidence>
<dbReference type="STRING" id="8187.ENSLCAP00010058322"/>
<dbReference type="PROSITE" id="PS51462">
    <property type="entry name" value="NUDIX"/>
    <property type="match status" value="1"/>
</dbReference>
<keyword evidence="13" id="KW-0443">Lipid metabolism</keyword>
<feature type="domain" description="Nudix hydrolase" evidence="16">
    <location>
        <begin position="100"/>
        <end position="288"/>
    </location>
</feature>
<accession>A0A4W6G5J7</accession>
<dbReference type="GO" id="GO:0004452">
    <property type="term" value="F:isopentenyl-diphosphate delta-isomerase activity"/>
    <property type="evidence" value="ECO:0007669"/>
    <property type="project" value="UniProtKB-EC"/>
</dbReference>
<evidence type="ECO:0000256" key="5">
    <source>
        <dbReference type="ARBA" id="ARBA00007579"/>
    </source>
</evidence>
<keyword evidence="12" id="KW-0753">Steroid metabolism</keyword>
<evidence type="ECO:0000256" key="3">
    <source>
        <dbReference type="ARBA" id="ARBA00003951"/>
    </source>
</evidence>
<dbReference type="FunFam" id="3.90.79.10:FF:000012">
    <property type="entry name" value="Isopentenyl-diphosphate Delta-isomerase 1"/>
    <property type="match status" value="1"/>
</dbReference>
<evidence type="ECO:0000256" key="11">
    <source>
        <dbReference type="ARBA" id="ARBA00022955"/>
    </source>
</evidence>
<comment type="cofactor">
    <cofactor evidence="2">
        <name>Mg(2+)</name>
        <dbReference type="ChEBI" id="CHEBI:18420"/>
    </cofactor>
</comment>
<dbReference type="PIRSF" id="PIRSF018427">
    <property type="entry name" value="Isopntndiph_ism"/>
    <property type="match status" value="1"/>
</dbReference>
<dbReference type="PANTHER" id="PTHR10885">
    <property type="entry name" value="ISOPENTENYL-DIPHOSPHATE DELTA-ISOMERASE"/>
    <property type="match status" value="1"/>
</dbReference>
<dbReference type="CDD" id="cd02885">
    <property type="entry name" value="NUDIX_IPP_Isomerase"/>
    <property type="match status" value="1"/>
</dbReference>
<dbReference type="SUPFAM" id="SSF55811">
    <property type="entry name" value="Nudix"/>
    <property type="match status" value="2"/>
</dbReference>
<reference evidence="17" key="3">
    <citation type="submission" date="2025-09" db="UniProtKB">
        <authorList>
            <consortium name="Ensembl"/>
        </authorList>
    </citation>
    <scope>IDENTIFICATION</scope>
</reference>
<keyword evidence="10" id="KW-0460">Magnesium</keyword>
<reference evidence="18" key="1">
    <citation type="submission" date="2015-09" db="EMBL/GenBank/DDBJ databases">
        <authorList>
            <person name="Sai Rama Sridatta P."/>
        </authorList>
    </citation>
    <scope>NUCLEOTIDE SEQUENCE [LARGE SCALE GENOMIC DNA]</scope>
</reference>
<dbReference type="InterPro" id="IPR015797">
    <property type="entry name" value="NUDIX_hydrolase-like_dom_sf"/>
</dbReference>
<evidence type="ECO:0000313" key="18">
    <source>
        <dbReference type="Proteomes" id="UP000314980"/>
    </source>
</evidence>
<comment type="similarity">
    <text evidence="5">Belongs to the IPP isomerase type 1 family.</text>
</comment>
<dbReference type="GO" id="GO:0005737">
    <property type="term" value="C:cytoplasm"/>
    <property type="evidence" value="ECO:0007669"/>
    <property type="project" value="TreeGrafter"/>
</dbReference>
<dbReference type="Ensembl" id="ENSLCAT00010059918.1">
    <property type="protein sequence ID" value="ENSLCAP00010058322.1"/>
    <property type="gene ID" value="ENSLCAG00010027189.1"/>
</dbReference>
<keyword evidence="12" id="KW-0756">Sterol biosynthesis</keyword>
<dbReference type="UniPathway" id="UPA00059">
    <property type="reaction ID" value="UER00104"/>
</dbReference>
<comment type="catalytic activity">
    <reaction evidence="1">
        <text>isopentenyl diphosphate = dimethylallyl diphosphate</text>
        <dbReference type="Rhea" id="RHEA:23284"/>
        <dbReference type="ChEBI" id="CHEBI:57623"/>
        <dbReference type="ChEBI" id="CHEBI:128769"/>
        <dbReference type="EC" id="5.3.3.2"/>
    </reaction>
</comment>
<proteinExistence type="inferred from homology"/>
<organism evidence="17 18">
    <name type="scientific">Lates calcarifer</name>
    <name type="common">Barramundi</name>
    <name type="synonym">Holocentrus calcarifer</name>
    <dbReference type="NCBI Taxonomy" id="8187"/>
    <lineage>
        <taxon>Eukaryota</taxon>
        <taxon>Metazoa</taxon>
        <taxon>Chordata</taxon>
        <taxon>Craniata</taxon>
        <taxon>Vertebrata</taxon>
        <taxon>Euteleostomi</taxon>
        <taxon>Actinopterygii</taxon>
        <taxon>Neopterygii</taxon>
        <taxon>Teleostei</taxon>
        <taxon>Neoteleostei</taxon>
        <taxon>Acanthomorphata</taxon>
        <taxon>Carangaria</taxon>
        <taxon>Carangaria incertae sedis</taxon>
        <taxon>Centropomidae</taxon>
        <taxon>Lates</taxon>
    </lineage>
</organism>
<keyword evidence="12" id="KW-1207">Sterol metabolism</keyword>
<keyword evidence="9" id="KW-0153">Cholesterol metabolism</keyword>
<dbReference type="GO" id="GO:0050992">
    <property type="term" value="P:dimethylallyl diphosphate biosynthetic process"/>
    <property type="evidence" value="ECO:0007669"/>
    <property type="project" value="UniProtKB-UniPathway"/>
</dbReference>
<dbReference type="Gene3D" id="3.90.79.10">
    <property type="entry name" value="Nucleoside Triphosphate Pyrophosphohydrolase"/>
    <property type="match status" value="1"/>
</dbReference>
<evidence type="ECO:0000313" key="17">
    <source>
        <dbReference type="Ensembl" id="ENSLCAP00010058322.1"/>
    </source>
</evidence>
<evidence type="ECO:0000259" key="16">
    <source>
        <dbReference type="PROSITE" id="PS51462"/>
    </source>
</evidence>
<keyword evidence="7" id="KW-0444">Lipid biosynthesis</keyword>
<evidence type="ECO:0000256" key="13">
    <source>
        <dbReference type="ARBA" id="ARBA00023098"/>
    </source>
</evidence>
<evidence type="ECO:0000256" key="7">
    <source>
        <dbReference type="ARBA" id="ARBA00022516"/>
    </source>
</evidence>
<evidence type="ECO:0000256" key="10">
    <source>
        <dbReference type="ARBA" id="ARBA00022842"/>
    </source>
</evidence>
<gene>
    <name evidence="17" type="primary">IDI2</name>
    <name evidence="17" type="synonym">idi1</name>
</gene>
<evidence type="ECO:0000256" key="6">
    <source>
        <dbReference type="ARBA" id="ARBA00012057"/>
    </source>
</evidence>
<keyword evidence="15" id="KW-0413">Isomerase</keyword>
<reference evidence="17" key="2">
    <citation type="submission" date="2025-08" db="UniProtKB">
        <authorList>
            <consortium name="Ensembl"/>
        </authorList>
    </citation>
    <scope>IDENTIFICATION</scope>
</reference>
<evidence type="ECO:0000256" key="15">
    <source>
        <dbReference type="ARBA" id="ARBA00023235"/>
    </source>
</evidence>
<name>A0A4W6G5J7_LATCA</name>
<dbReference type="AlphaFoldDB" id="A0A4W6G5J7"/>
<dbReference type="InterPro" id="IPR000086">
    <property type="entry name" value="NUDIX_hydrolase_dom"/>
</dbReference>
<dbReference type="InParanoid" id="A0A4W6G5J7"/>
<evidence type="ECO:0000256" key="1">
    <source>
        <dbReference type="ARBA" id="ARBA00000374"/>
    </source>
</evidence>
<comment type="function">
    <text evidence="3">Catalyzes the 1,3-allylic rearrangement of the homoallylic substrate isopentenyl (IPP) to its highly electrophilic allylic isomer, dimethylallyl diphosphate (DMAPP).</text>
</comment>
<dbReference type="InterPro" id="IPR011876">
    <property type="entry name" value="IsopentenylPP_isomerase_typ1"/>
</dbReference>
<dbReference type="FunCoup" id="A0A4W6G5J7">
    <property type="interactions" value="1547"/>
</dbReference>
<keyword evidence="9" id="KW-0152">Cholesterol biosynthesis</keyword>